<proteinExistence type="predicted"/>
<dbReference type="AlphaFoldDB" id="A0A9D5AYZ6"/>
<feature type="signal peptide" evidence="1">
    <location>
        <begin position="1"/>
        <end position="17"/>
    </location>
</feature>
<name>A0A9D5AYZ6_PEA</name>
<accession>A0A9D5AYZ6</accession>
<evidence type="ECO:0000313" key="2">
    <source>
        <dbReference type="EMBL" id="KAI5424281.1"/>
    </source>
</evidence>
<dbReference type="Proteomes" id="UP001058974">
    <property type="component" value="Chromosome 3"/>
</dbReference>
<protein>
    <submittedName>
        <fullName evidence="2">Uncharacterized protein</fullName>
    </submittedName>
</protein>
<evidence type="ECO:0000256" key="1">
    <source>
        <dbReference type="SAM" id="SignalP"/>
    </source>
</evidence>
<keyword evidence="1" id="KW-0732">Signal</keyword>
<dbReference type="GO" id="GO:0015098">
    <property type="term" value="F:molybdate ion transmembrane transporter activity"/>
    <property type="evidence" value="ECO:0007669"/>
    <property type="project" value="InterPro"/>
</dbReference>
<keyword evidence="3" id="KW-1185">Reference proteome</keyword>
<dbReference type="GO" id="GO:0016020">
    <property type="term" value="C:membrane"/>
    <property type="evidence" value="ECO:0007669"/>
    <property type="project" value="InterPro"/>
</dbReference>
<dbReference type="Pfam" id="PF05631">
    <property type="entry name" value="MFS_5"/>
    <property type="match status" value="1"/>
</dbReference>
<gene>
    <name evidence="2" type="ORF">KIW84_030464</name>
</gene>
<reference evidence="2 3" key="1">
    <citation type="journal article" date="2022" name="Nat. Genet.">
        <title>Improved pea reference genome and pan-genome highlight genomic features and evolutionary characteristics.</title>
        <authorList>
            <person name="Yang T."/>
            <person name="Liu R."/>
            <person name="Luo Y."/>
            <person name="Hu S."/>
            <person name="Wang D."/>
            <person name="Wang C."/>
            <person name="Pandey M.K."/>
            <person name="Ge S."/>
            <person name="Xu Q."/>
            <person name="Li N."/>
            <person name="Li G."/>
            <person name="Huang Y."/>
            <person name="Saxena R.K."/>
            <person name="Ji Y."/>
            <person name="Li M."/>
            <person name="Yan X."/>
            <person name="He Y."/>
            <person name="Liu Y."/>
            <person name="Wang X."/>
            <person name="Xiang C."/>
            <person name="Varshney R.K."/>
            <person name="Ding H."/>
            <person name="Gao S."/>
            <person name="Zong X."/>
        </authorList>
    </citation>
    <scope>NUCLEOTIDE SEQUENCE [LARGE SCALE GENOMIC DNA]</scope>
    <source>
        <strain evidence="2 3">cv. Zhongwan 6</strain>
    </source>
</reference>
<evidence type="ECO:0000313" key="3">
    <source>
        <dbReference type="Proteomes" id="UP001058974"/>
    </source>
</evidence>
<comment type="caution">
    <text evidence="2">The sequence shown here is derived from an EMBL/GenBank/DDBJ whole genome shotgun (WGS) entry which is preliminary data.</text>
</comment>
<dbReference type="InterPro" id="IPR008509">
    <property type="entry name" value="MOT2/MFSD5"/>
</dbReference>
<feature type="chain" id="PRO_5039391019" evidence="1">
    <location>
        <begin position="18"/>
        <end position="96"/>
    </location>
</feature>
<organism evidence="2 3">
    <name type="scientific">Pisum sativum</name>
    <name type="common">Garden pea</name>
    <name type="synonym">Lathyrus oleraceus</name>
    <dbReference type="NCBI Taxonomy" id="3888"/>
    <lineage>
        <taxon>Eukaryota</taxon>
        <taxon>Viridiplantae</taxon>
        <taxon>Streptophyta</taxon>
        <taxon>Embryophyta</taxon>
        <taxon>Tracheophyta</taxon>
        <taxon>Spermatophyta</taxon>
        <taxon>Magnoliopsida</taxon>
        <taxon>eudicotyledons</taxon>
        <taxon>Gunneridae</taxon>
        <taxon>Pentapetalae</taxon>
        <taxon>rosids</taxon>
        <taxon>fabids</taxon>
        <taxon>Fabales</taxon>
        <taxon>Fabaceae</taxon>
        <taxon>Papilionoideae</taxon>
        <taxon>50 kb inversion clade</taxon>
        <taxon>NPAAA clade</taxon>
        <taxon>Hologalegina</taxon>
        <taxon>IRL clade</taxon>
        <taxon>Fabeae</taxon>
        <taxon>Lathyrus</taxon>
    </lineage>
</organism>
<sequence>MKLFFYPVFGGLAVVVAVLELSKNNKDRINTSPAFNLFKNDYHLIYSLMMDEDLLLDCGFDFNFYVLFVVRRPTQHGLGCREQVLDWSQKRKSFIS</sequence>
<dbReference type="EMBL" id="JAMSHJ010000003">
    <property type="protein sequence ID" value="KAI5424281.1"/>
    <property type="molecule type" value="Genomic_DNA"/>
</dbReference>
<dbReference type="Gramene" id="Psat03G0046400-T1">
    <property type="protein sequence ID" value="KAI5424281.1"/>
    <property type="gene ID" value="KIW84_030464"/>
</dbReference>